<dbReference type="RefSeq" id="WP_187280999.1">
    <property type="nucleotide sequence ID" value="NZ_BAABFD010000018.1"/>
</dbReference>
<gene>
    <name evidence="1" type="ORF">OUY24_30535</name>
</gene>
<sequence>MNDSYATAGAKQRVVIEVAEEHLGTVDDVRAALRRHIDDIADERLACARGIQILLMC</sequence>
<dbReference type="EMBL" id="JAPNUD010000117">
    <property type="protein sequence ID" value="MDA0644983.1"/>
    <property type="molecule type" value="Genomic_DNA"/>
</dbReference>
<evidence type="ECO:0000313" key="1">
    <source>
        <dbReference type="EMBL" id="MDA0644983.1"/>
    </source>
</evidence>
<dbReference type="Proteomes" id="UP001212498">
    <property type="component" value="Unassembled WGS sequence"/>
</dbReference>
<protein>
    <submittedName>
        <fullName evidence="1">Uncharacterized protein</fullName>
    </submittedName>
</protein>
<name>A0ABT4T641_9ACTN</name>
<keyword evidence="2" id="KW-1185">Reference proteome</keyword>
<comment type="caution">
    <text evidence="1">The sequence shown here is derived from an EMBL/GenBank/DDBJ whole genome shotgun (WGS) entry which is preliminary data.</text>
</comment>
<reference evidence="1 2" key="1">
    <citation type="submission" date="2022-11" db="EMBL/GenBank/DDBJ databases">
        <title>Nonomuraea corallina sp. nov., a new species of the genus Nonomuraea isolated from sea side sediment in Thai sea.</title>
        <authorList>
            <person name="Ngamcharungchit C."/>
            <person name="Matsumoto A."/>
            <person name="Suriyachadkun C."/>
            <person name="Panbangred W."/>
            <person name="Inahashi Y."/>
            <person name="Intra B."/>
        </authorList>
    </citation>
    <scope>NUCLEOTIDE SEQUENCE [LARGE SCALE GENOMIC DNA]</scope>
    <source>
        <strain evidence="1 2">DSM 43553</strain>
    </source>
</reference>
<organism evidence="1 2">
    <name type="scientific">Nonomuraea ferruginea</name>
    <dbReference type="NCBI Taxonomy" id="46174"/>
    <lineage>
        <taxon>Bacteria</taxon>
        <taxon>Bacillati</taxon>
        <taxon>Actinomycetota</taxon>
        <taxon>Actinomycetes</taxon>
        <taxon>Streptosporangiales</taxon>
        <taxon>Streptosporangiaceae</taxon>
        <taxon>Nonomuraea</taxon>
    </lineage>
</organism>
<evidence type="ECO:0000313" key="2">
    <source>
        <dbReference type="Proteomes" id="UP001212498"/>
    </source>
</evidence>
<proteinExistence type="predicted"/>
<accession>A0ABT4T641</accession>